<sequence>MLNTIIPSPSCPAPENCRTFFDIVWGCLGTIFACTWLAVHPNVPAPGQTQLGLVFRRLGMMLLVIIAPELIVFFAVRQYFFARAFSKSDREEFGVSRTHDFFFAMGGFVSADGQYPITTILAQLEDPVLGRQFLADIRAIDSEIIMDKSKGDALSKLVALLQSGWFILQCIARFQQHLPITELEVATVAFAAVNVVIWILWFHKPLAVQFPIPI</sequence>
<dbReference type="AlphaFoldDB" id="A0AAD7A8C1"/>
<dbReference type="PANTHER" id="PTHR35043:SF7">
    <property type="entry name" value="TRANSCRIPTION FACTOR DOMAIN-CONTAINING PROTEIN"/>
    <property type="match status" value="1"/>
</dbReference>
<organism evidence="2 3">
    <name type="scientific">Mycena albidolilacea</name>
    <dbReference type="NCBI Taxonomy" id="1033008"/>
    <lineage>
        <taxon>Eukaryota</taxon>
        <taxon>Fungi</taxon>
        <taxon>Dikarya</taxon>
        <taxon>Basidiomycota</taxon>
        <taxon>Agaricomycotina</taxon>
        <taxon>Agaricomycetes</taxon>
        <taxon>Agaricomycetidae</taxon>
        <taxon>Agaricales</taxon>
        <taxon>Marasmiineae</taxon>
        <taxon>Mycenaceae</taxon>
        <taxon>Mycena</taxon>
    </lineage>
</organism>
<feature type="transmembrane region" description="Helical" evidence="1">
    <location>
        <begin position="59"/>
        <end position="80"/>
    </location>
</feature>
<proteinExistence type="predicted"/>
<feature type="transmembrane region" description="Helical" evidence="1">
    <location>
        <begin position="20"/>
        <end position="39"/>
    </location>
</feature>
<dbReference type="Proteomes" id="UP001218218">
    <property type="component" value="Unassembled WGS sequence"/>
</dbReference>
<keyword evidence="1" id="KW-0812">Transmembrane</keyword>
<feature type="non-terminal residue" evidence="2">
    <location>
        <position position="214"/>
    </location>
</feature>
<name>A0AAD7A8C1_9AGAR</name>
<evidence type="ECO:0000256" key="1">
    <source>
        <dbReference type="SAM" id="Phobius"/>
    </source>
</evidence>
<dbReference type="PANTHER" id="PTHR35043">
    <property type="entry name" value="TRANSCRIPTION FACTOR DOMAIN-CONTAINING PROTEIN"/>
    <property type="match status" value="1"/>
</dbReference>
<accession>A0AAD7A8C1</accession>
<comment type="caution">
    <text evidence="2">The sequence shown here is derived from an EMBL/GenBank/DDBJ whole genome shotgun (WGS) entry which is preliminary data.</text>
</comment>
<dbReference type="EMBL" id="JARIHO010000012">
    <property type="protein sequence ID" value="KAJ7352060.1"/>
    <property type="molecule type" value="Genomic_DNA"/>
</dbReference>
<evidence type="ECO:0000313" key="2">
    <source>
        <dbReference type="EMBL" id="KAJ7352060.1"/>
    </source>
</evidence>
<feature type="transmembrane region" description="Helical" evidence="1">
    <location>
        <begin position="183"/>
        <end position="201"/>
    </location>
</feature>
<reference evidence="2" key="1">
    <citation type="submission" date="2023-03" db="EMBL/GenBank/DDBJ databases">
        <title>Massive genome expansion in bonnet fungi (Mycena s.s.) driven by repeated elements and novel gene families across ecological guilds.</title>
        <authorList>
            <consortium name="Lawrence Berkeley National Laboratory"/>
            <person name="Harder C.B."/>
            <person name="Miyauchi S."/>
            <person name="Viragh M."/>
            <person name="Kuo A."/>
            <person name="Thoen E."/>
            <person name="Andreopoulos B."/>
            <person name="Lu D."/>
            <person name="Skrede I."/>
            <person name="Drula E."/>
            <person name="Henrissat B."/>
            <person name="Morin E."/>
            <person name="Kohler A."/>
            <person name="Barry K."/>
            <person name="LaButti K."/>
            <person name="Morin E."/>
            <person name="Salamov A."/>
            <person name="Lipzen A."/>
            <person name="Mereny Z."/>
            <person name="Hegedus B."/>
            <person name="Baldrian P."/>
            <person name="Stursova M."/>
            <person name="Weitz H."/>
            <person name="Taylor A."/>
            <person name="Grigoriev I.V."/>
            <person name="Nagy L.G."/>
            <person name="Martin F."/>
            <person name="Kauserud H."/>
        </authorList>
    </citation>
    <scope>NUCLEOTIDE SEQUENCE</scope>
    <source>
        <strain evidence="2">CBHHK002</strain>
    </source>
</reference>
<keyword evidence="3" id="KW-1185">Reference proteome</keyword>
<protein>
    <submittedName>
        <fullName evidence="2">Uncharacterized protein</fullName>
    </submittedName>
</protein>
<keyword evidence="1" id="KW-1133">Transmembrane helix</keyword>
<gene>
    <name evidence="2" type="ORF">DFH08DRAFT_739797</name>
</gene>
<keyword evidence="1" id="KW-0472">Membrane</keyword>
<evidence type="ECO:0000313" key="3">
    <source>
        <dbReference type="Proteomes" id="UP001218218"/>
    </source>
</evidence>